<dbReference type="KEGG" id="bmic:BMR1_02g00875"/>
<reference evidence="2 3" key="3">
    <citation type="journal article" date="2016" name="Sci. Rep.">
        <title>Genome-wide diversity and gene expression profiling of Babesia microti isolates identify polymorphic genes that mediate host-pathogen interactions.</title>
        <authorList>
            <person name="Silva J.C."/>
            <person name="Cornillot E."/>
            <person name="McCracken C."/>
            <person name="Usmani-Brown S."/>
            <person name="Dwivedi A."/>
            <person name="Ifeonu O.O."/>
            <person name="Crabtree J."/>
            <person name="Gotia H.T."/>
            <person name="Virji A.Z."/>
            <person name="Reynes C."/>
            <person name="Colinge J."/>
            <person name="Kumar V."/>
            <person name="Lawres L."/>
            <person name="Pazzi J.E."/>
            <person name="Pablo J.V."/>
            <person name="Hung C."/>
            <person name="Brancato J."/>
            <person name="Kumari P."/>
            <person name="Orvis J."/>
            <person name="Tretina K."/>
            <person name="Chibucos M."/>
            <person name="Ott S."/>
            <person name="Sadzewicz L."/>
            <person name="Sengamalay N."/>
            <person name="Shetty A.C."/>
            <person name="Su Q."/>
            <person name="Tallon L."/>
            <person name="Fraser C.M."/>
            <person name="Frutos R."/>
            <person name="Molina D.M."/>
            <person name="Krause P.J."/>
            <person name="Ben Mamoun C."/>
        </authorList>
    </citation>
    <scope>NUCLEOTIDE SEQUENCE [LARGE SCALE GENOMIC DNA]</scope>
    <source>
        <strain evidence="2 3">RI</strain>
    </source>
</reference>
<protein>
    <submittedName>
        <fullName evidence="2">Uncharacterized protein</fullName>
    </submittedName>
</protein>
<sequence>MDKYRTLKQKHAVLKEAYLSLEDNVKILTQNSEAQSIEYDSKISKLNTTLSDKDEQIKSLQNELTSLQENKQVLEQKLTRYIQNEELKTTSFNELSTNVGRRSIYDDSIDSMYEISSRTNTTQCINFNKTLSKFLALLNESMQDNQHTVPIEGNVRVKIMRGKMGILDDGLDNLGSLSALNLDLLRYIDKMKLHIWDIVTKLQDNISLELTSELIKSLRLYLTIEEYLFPDMQNFNISITDKTCKIVSKTTSLIKSLAKLNKIMHNLTNTLSLIHQIISVYDIDDRIKLFTWSRCEQLLNEINSTVKNIAECVSHRMCLPKICNGKFLPLTGGTETLMELYELLSGVPDLNMNVAIVLSTNVTEFQVSADELLCEWISKLNNTPHSIKDHAVDTANTSINEKLRIKELEISLAECETQAFIANYQRNSLIAYLNNISEIVSDLDGSHPCIGSFSSGFDGEELIDLSTASKKSDSACHKIDYLISPLSLPLNNNNSSELAGYVTTLVKDGMALAEDKAKITNELADLRAELSKERERREAAEESCRASIHELTRHLGTMELTIMDYENKLSQLRKGH</sequence>
<accession>I7IPZ2</accession>
<organism evidence="2 3">
    <name type="scientific">Babesia microti (strain RI)</name>
    <dbReference type="NCBI Taxonomy" id="1133968"/>
    <lineage>
        <taxon>Eukaryota</taxon>
        <taxon>Sar</taxon>
        <taxon>Alveolata</taxon>
        <taxon>Apicomplexa</taxon>
        <taxon>Aconoidasida</taxon>
        <taxon>Piroplasmida</taxon>
        <taxon>Babesiidae</taxon>
        <taxon>Babesia</taxon>
    </lineage>
</organism>
<proteinExistence type="predicted"/>
<reference evidence="2 3" key="1">
    <citation type="journal article" date="2012" name="Nucleic Acids Res.">
        <title>Sequencing of the smallest Apicomplexan genome from the human pathogen Babesia microti.</title>
        <authorList>
            <person name="Cornillot E."/>
            <person name="Hadj-Kaddour K."/>
            <person name="Dassouli A."/>
            <person name="Noel B."/>
            <person name="Ranwez V."/>
            <person name="Vacherie B."/>
            <person name="Augagneur Y."/>
            <person name="Bres V."/>
            <person name="Duclos A."/>
            <person name="Randazzo S."/>
            <person name="Carcy B."/>
            <person name="Debierre-Grockiego F."/>
            <person name="Delbecq S."/>
            <person name="Moubri-Menage K."/>
            <person name="Shams-Eldin H."/>
            <person name="Usmani-Brown S."/>
            <person name="Bringaud F."/>
            <person name="Wincker P."/>
            <person name="Vivares C.P."/>
            <person name="Schwarz R.T."/>
            <person name="Schetters T.P."/>
            <person name="Krause P.J."/>
            <person name="Gorenflot A."/>
            <person name="Berry V."/>
            <person name="Barbe V."/>
            <person name="Ben Mamoun C."/>
        </authorList>
    </citation>
    <scope>NUCLEOTIDE SEQUENCE [LARGE SCALE GENOMIC DNA]</scope>
    <source>
        <strain evidence="2 3">RI</strain>
    </source>
</reference>
<dbReference type="OrthoDB" id="365146at2759"/>
<dbReference type="EMBL" id="FO082872">
    <property type="protein sequence ID" value="CCF73340.1"/>
    <property type="molecule type" value="Genomic_DNA"/>
</dbReference>
<feature type="coiled-coil region" evidence="1">
    <location>
        <begin position="4"/>
        <end position="84"/>
    </location>
</feature>
<dbReference type="GeneID" id="24423964"/>
<gene>
    <name evidence="2" type="ORF">BMR1_02g00875</name>
</gene>
<reference evidence="2 3" key="2">
    <citation type="journal article" date="2013" name="PLoS ONE">
        <title>Whole genome mapping and re-organization of the nuclear and mitochondrial genomes of Babesia microti isolates.</title>
        <authorList>
            <person name="Cornillot E."/>
            <person name="Dassouli A."/>
            <person name="Garg A."/>
            <person name="Pachikara N."/>
            <person name="Randazzo S."/>
            <person name="Depoix D."/>
            <person name="Carcy B."/>
            <person name="Delbecq S."/>
            <person name="Frutos R."/>
            <person name="Silva J.C."/>
            <person name="Sutton R."/>
            <person name="Krause P.J."/>
            <person name="Mamoun C.B."/>
        </authorList>
    </citation>
    <scope>NUCLEOTIDE SEQUENCE [LARGE SCALE GENOMIC DNA]</scope>
    <source>
        <strain evidence="2 3">RI</strain>
    </source>
</reference>
<feature type="coiled-coil region" evidence="1">
    <location>
        <begin position="516"/>
        <end position="543"/>
    </location>
</feature>
<dbReference type="VEuPathDB" id="PiroplasmaDB:BMR1_02g00875"/>
<keyword evidence="1" id="KW-0175">Coiled coil</keyword>
<dbReference type="Proteomes" id="UP000002899">
    <property type="component" value="Chromosome II"/>
</dbReference>
<evidence type="ECO:0000313" key="2">
    <source>
        <dbReference type="EMBL" id="CCF73340.1"/>
    </source>
</evidence>
<dbReference type="AlphaFoldDB" id="I7IPZ2"/>
<evidence type="ECO:0000313" key="3">
    <source>
        <dbReference type="Proteomes" id="UP000002899"/>
    </source>
</evidence>
<name>I7IPZ2_BABMR</name>
<dbReference type="RefSeq" id="XP_012647949.1">
    <property type="nucleotide sequence ID" value="XM_012792495.1"/>
</dbReference>
<evidence type="ECO:0000256" key="1">
    <source>
        <dbReference type="SAM" id="Coils"/>
    </source>
</evidence>
<keyword evidence="3" id="KW-1185">Reference proteome</keyword>